<gene>
    <name evidence="1" type="ORF">HPG69_000296</name>
</gene>
<organism evidence="1 2">
    <name type="scientific">Diceros bicornis minor</name>
    <name type="common">South-central black rhinoceros</name>
    <dbReference type="NCBI Taxonomy" id="77932"/>
    <lineage>
        <taxon>Eukaryota</taxon>
        <taxon>Metazoa</taxon>
        <taxon>Chordata</taxon>
        <taxon>Craniata</taxon>
        <taxon>Vertebrata</taxon>
        <taxon>Euteleostomi</taxon>
        <taxon>Mammalia</taxon>
        <taxon>Eutheria</taxon>
        <taxon>Laurasiatheria</taxon>
        <taxon>Perissodactyla</taxon>
        <taxon>Rhinocerotidae</taxon>
        <taxon>Diceros</taxon>
    </lineage>
</organism>
<dbReference type="EMBL" id="JACDTQ010002243">
    <property type="protein sequence ID" value="KAF5919695.1"/>
    <property type="molecule type" value="Genomic_DNA"/>
</dbReference>
<name>A0A7J7EV34_DICBM</name>
<protein>
    <submittedName>
        <fullName evidence="1">Uncharacterized protein</fullName>
    </submittedName>
</protein>
<sequence length="106" mass="11865">MTSRAAQKLKDKEVVFWTELLAKEATEEQLHTKHVELPARGPGRTETEVFYRGFYGPKRYLIVEAGDLSFRSGERPGRGNFCICGLNFGINVLLKTKSESVSWAGG</sequence>
<evidence type="ECO:0000313" key="2">
    <source>
        <dbReference type="Proteomes" id="UP000551758"/>
    </source>
</evidence>
<comment type="caution">
    <text evidence="1">The sequence shown here is derived from an EMBL/GenBank/DDBJ whole genome shotgun (WGS) entry which is preliminary data.</text>
</comment>
<accession>A0A7J7EV34</accession>
<proteinExistence type="predicted"/>
<keyword evidence="2" id="KW-1185">Reference proteome</keyword>
<evidence type="ECO:0000313" key="1">
    <source>
        <dbReference type="EMBL" id="KAF5919695.1"/>
    </source>
</evidence>
<dbReference type="AlphaFoldDB" id="A0A7J7EV34"/>
<reference evidence="1 2" key="1">
    <citation type="journal article" date="2020" name="Mol. Biol. Evol.">
        <title>Interspecific Gene Flow and the Evolution of Specialization in Black and White Rhinoceros.</title>
        <authorList>
            <person name="Moodley Y."/>
            <person name="Westbury M.V."/>
            <person name="Russo I.M."/>
            <person name="Gopalakrishnan S."/>
            <person name="Rakotoarivelo A."/>
            <person name="Olsen R.A."/>
            <person name="Prost S."/>
            <person name="Tunstall T."/>
            <person name="Ryder O.A."/>
            <person name="Dalen L."/>
            <person name="Bruford M.W."/>
        </authorList>
    </citation>
    <scope>NUCLEOTIDE SEQUENCE [LARGE SCALE GENOMIC DNA]</scope>
    <source>
        <strain evidence="1">SBR-YM</strain>
        <tissue evidence="1">Skin</tissue>
    </source>
</reference>
<dbReference type="Proteomes" id="UP000551758">
    <property type="component" value="Unassembled WGS sequence"/>
</dbReference>